<evidence type="ECO:0000313" key="1">
    <source>
        <dbReference type="EMBL" id="CAD8062509.1"/>
    </source>
</evidence>
<evidence type="ECO:0008006" key="3">
    <source>
        <dbReference type="Google" id="ProtNLM"/>
    </source>
</evidence>
<keyword evidence="2" id="KW-1185">Reference proteome</keyword>
<comment type="caution">
    <text evidence="1">The sequence shown here is derived from an EMBL/GenBank/DDBJ whole genome shotgun (WGS) entry which is preliminary data.</text>
</comment>
<gene>
    <name evidence="1" type="ORF">PPRIM_AZ9-3.1.T0330172</name>
</gene>
<proteinExistence type="predicted"/>
<dbReference type="EMBL" id="CAJJDM010000032">
    <property type="protein sequence ID" value="CAD8062509.1"/>
    <property type="molecule type" value="Genomic_DNA"/>
</dbReference>
<evidence type="ECO:0000313" key="2">
    <source>
        <dbReference type="Proteomes" id="UP000688137"/>
    </source>
</evidence>
<protein>
    <recommendedName>
        <fullName evidence="3">Ubiquitin-like domain-containing protein</fullName>
    </recommendedName>
</protein>
<dbReference type="Proteomes" id="UP000688137">
    <property type="component" value="Unassembled WGS sequence"/>
</dbReference>
<accession>A0A8S1L510</accession>
<organism evidence="1 2">
    <name type="scientific">Paramecium primaurelia</name>
    <dbReference type="NCBI Taxonomy" id="5886"/>
    <lineage>
        <taxon>Eukaryota</taxon>
        <taxon>Sar</taxon>
        <taxon>Alveolata</taxon>
        <taxon>Ciliophora</taxon>
        <taxon>Intramacronucleata</taxon>
        <taxon>Oligohymenophorea</taxon>
        <taxon>Peniculida</taxon>
        <taxon>Parameciidae</taxon>
        <taxon>Paramecium</taxon>
    </lineage>
</organism>
<sequence length="316" mass="37364">MKPQNKQIEIAVENQVVLSDLYISLQNHFNLQNNIEEWICFSYTRNKKLKYEDYLDVHLDQQLIIFTYSSKKLIQNKSNQNQEISLFLNIEYNSRERTIQRVFQNTVTVQDIKELILADHSLLSQNCQVDFKYLGQALNSPSLDTKTIKQMMLRDNATLDLKITRNSEEENKMLAILQNISKQYNQIQQNLQKHFQNIIQKVDAIIRNTLDYISQLLQQIEANICLAQNNLNQLNNPNQIYNIENQLNNINIYVKNIEILSNKYTERIILDQQQILSRYTDKQILLSTPLNTTIRDVINYLKTVNIVINLYNYKEL</sequence>
<dbReference type="AlphaFoldDB" id="A0A8S1L510"/>
<name>A0A8S1L510_PARPR</name>
<reference evidence="1" key="1">
    <citation type="submission" date="2021-01" db="EMBL/GenBank/DDBJ databases">
        <authorList>
            <consortium name="Genoscope - CEA"/>
            <person name="William W."/>
        </authorList>
    </citation>
    <scope>NUCLEOTIDE SEQUENCE</scope>
</reference>